<dbReference type="InterPro" id="IPR000515">
    <property type="entry name" value="MetI-like"/>
</dbReference>
<keyword evidence="4 7" id="KW-0812">Transmembrane</keyword>
<keyword evidence="6 7" id="KW-0472">Membrane</keyword>
<gene>
    <name evidence="10" type="ORF">JOC58_003934</name>
</gene>
<evidence type="ECO:0000259" key="9">
    <source>
        <dbReference type="PROSITE" id="PS50928"/>
    </source>
</evidence>
<evidence type="ECO:0000313" key="11">
    <source>
        <dbReference type="Proteomes" id="UP001185028"/>
    </source>
</evidence>
<feature type="compositionally biased region" description="Polar residues" evidence="8">
    <location>
        <begin position="1"/>
        <end position="13"/>
    </location>
</feature>
<dbReference type="InterPro" id="IPR035906">
    <property type="entry name" value="MetI-like_sf"/>
</dbReference>
<evidence type="ECO:0000256" key="7">
    <source>
        <dbReference type="RuleBase" id="RU363032"/>
    </source>
</evidence>
<feature type="transmembrane region" description="Helical" evidence="7">
    <location>
        <begin position="111"/>
        <end position="136"/>
    </location>
</feature>
<dbReference type="Proteomes" id="UP001185028">
    <property type="component" value="Unassembled WGS sequence"/>
</dbReference>
<keyword evidence="5 7" id="KW-1133">Transmembrane helix</keyword>
<feature type="transmembrane region" description="Helical" evidence="7">
    <location>
        <begin position="176"/>
        <end position="194"/>
    </location>
</feature>
<evidence type="ECO:0000256" key="8">
    <source>
        <dbReference type="SAM" id="MobiDB-lite"/>
    </source>
</evidence>
<evidence type="ECO:0000256" key="1">
    <source>
        <dbReference type="ARBA" id="ARBA00004651"/>
    </source>
</evidence>
<evidence type="ECO:0000256" key="6">
    <source>
        <dbReference type="ARBA" id="ARBA00023136"/>
    </source>
</evidence>
<feature type="transmembrane region" description="Helical" evidence="7">
    <location>
        <begin position="273"/>
        <end position="292"/>
    </location>
</feature>
<accession>A0ABU1J3D5</accession>
<dbReference type="CDD" id="cd06261">
    <property type="entry name" value="TM_PBP2"/>
    <property type="match status" value="1"/>
</dbReference>
<dbReference type="EMBL" id="JAVDQH010000021">
    <property type="protein sequence ID" value="MDR6246015.1"/>
    <property type="molecule type" value="Genomic_DNA"/>
</dbReference>
<protein>
    <submittedName>
        <fullName evidence="10">NitT/TauT family transport system permease protein</fullName>
    </submittedName>
</protein>
<feature type="domain" description="ABC transmembrane type-1" evidence="9">
    <location>
        <begin position="112"/>
        <end position="296"/>
    </location>
</feature>
<dbReference type="Gene3D" id="1.10.3720.10">
    <property type="entry name" value="MetI-like"/>
    <property type="match status" value="1"/>
</dbReference>
<name>A0ABU1J3D5_9BACL</name>
<keyword evidence="11" id="KW-1185">Reference proteome</keyword>
<evidence type="ECO:0000313" key="10">
    <source>
        <dbReference type="EMBL" id="MDR6246015.1"/>
    </source>
</evidence>
<dbReference type="RefSeq" id="WP_188775646.1">
    <property type="nucleotide sequence ID" value="NZ_BMMB01000005.1"/>
</dbReference>
<comment type="subcellular location">
    <subcellularLocation>
        <location evidence="1 7">Cell membrane</location>
        <topology evidence="1 7">Multi-pass membrane protein</topology>
    </subcellularLocation>
</comment>
<proteinExistence type="inferred from homology"/>
<feature type="compositionally biased region" description="Low complexity" evidence="8">
    <location>
        <begin position="14"/>
        <end position="40"/>
    </location>
</feature>
<evidence type="ECO:0000256" key="5">
    <source>
        <dbReference type="ARBA" id="ARBA00022989"/>
    </source>
</evidence>
<keyword evidence="3" id="KW-1003">Cell membrane</keyword>
<feature type="transmembrane region" description="Helical" evidence="7">
    <location>
        <begin position="148"/>
        <end position="170"/>
    </location>
</feature>
<comment type="caution">
    <text evidence="10">The sequence shown here is derived from an EMBL/GenBank/DDBJ whole genome shotgun (WGS) entry which is preliminary data.</text>
</comment>
<dbReference type="Pfam" id="PF00528">
    <property type="entry name" value="BPD_transp_1"/>
    <property type="match status" value="1"/>
</dbReference>
<dbReference type="PANTHER" id="PTHR30151">
    <property type="entry name" value="ALKANE SULFONATE ABC TRANSPORTER-RELATED, MEMBRANE SUBUNIT"/>
    <property type="match status" value="1"/>
</dbReference>
<feature type="region of interest" description="Disordered" evidence="8">
    <location>
        <begin position="1"/>
        <end position="45"/>
    </location>
</feature>
<reference evidence="10 11" key="1">
    <citation type="submission" date="2023-07" db="EMBL/GenBank/DDBJ databases">
        <title>Genomic Encyclopedia of Type Strains, Phase IV (KMG-IV): sequencing the most valuable type-strain genomes for metagenomic binning, comparative biology and taxonomic classification.</title>
        <authorList>
            <person name="Goeker M."/>
        </authorList>
    </citation>
    <scope>NUCLEOTIDE SEQUENCE [LARGE SCALE GENOMIC DNA]</scope>
    <source>
        <strain evidence="10 11">DSM 22170</strain>
    </source>
</reference>
<organism evidence="10 11">
    <name type="scientific">Paenibacillus hunanensis</name>
    <dbReference type="NCBI Taxonomy" id="539262"/>
    <lineage>
        <taxon>Bacteria</taxon>
        <taxon>Bacillati</taxon>
        <taxon>Bacillota</taxon>
        <taxon>Bacilli</taxon>
        <taxon>Bacillales</taxon>
        <taxon>Paenibacillaceae</taxon>
        <taxon>Paenibacillus</taxon>
    </lineage>
</organism>
<sequence>MENGYTRTPSATESIHPSPSAHSPASTSHAASRSSDHSTSQVARSDRRSSPWQILINSSTIWLPLLAGVLFLLLWQLEVFHRILDLKKYQLPLPSAIANAMMENWSMLLSYTGYTLTEAVLGMLCGSALGFIIALIATAWPRWGGTSLIVVAAMNAVPIVALAPVMNLWFGDGIGSRVAIVTVTTMAAMAINAYKGMTSVNPLALDLMHSYAAGRVGIFRYLRIQNSLPHVFTALKINATASMIGAIVGEFFFSSQGLGYLLSNSIKVAKMPLGWSCIVLAAIAGVIFYLIVERLEKGLIRWHASQRVETK</sequence>
<dbReference type="PANTHER" id="PTHR30151:SF20">
    <property type="entry name" value="ABC TRANSPORTER PERMEASE PROTEIN HI_0355-RELATED"/>
    <property type="match status" value="1"/>
</dbReference>
<comment type="similarity">
    <text evidence="7">Belongs to the binding-protein-dependent transport system permease family.</text>
</comment>
<feature type="transmembrane region" description="Helical" evidence="7">
    <location>
        <begin position="231"/>
        <end position="253"/>
    </location>
</feature>
<evidence type="ECO:0000256" key="2">
    <source>
        <dbReference type="ARBA" id="ARBA00022448"/>
    </source>
</evidence>
<dbReference type="PROSITE" id="PS50928">
    <property type="entry name" value="ABC_TM1"/>
    <property type="match status" value="1"/>
</dbReference>
<keyword evidence="2 7" id="KW-0813">Transport</keyword>
<evidence type="ECO:0000256" key="4">
    <source>
        <dbReference type="ARBA" id="ARBA00022692"/>
    </source>
</evidence>
<evidence type="ECO:0000256" key="3">
    <source>
        <dbReference type="ARBA" id="ARBA00022475"/>
    </source>
</evidence>
<dbReference type="SUPFAM" id="SSF161098">
    <property type="entry name" value="MetI-like"/>
    <property type="match status" value="1"/>
</dbReference>
<feature type="transmembrane region" description="Helical" evidence="7">
    <location>
        <begin position="54"/>
        <end position="77"/>
    </location>
</feature>